<evidence type="ECO:0000313" key="3">
    <source>
        <dbReference type="Proteomes" id="UP001445335"/>
    </source>
</evidence>
<dbReference type="Proteomes" id="UP001445335">
    <property type="component" value="Unassembled WGS sequence"/>
</dbReference>
<dbReference type="EMBL" id="JALJOU010000026">
    <property type="protein sequence ID" value="KAK9836162.1"/>
    <property type="molecule type" value="Genomic_DNA"/>
</dbReference>
<gene>
    <name evidence="2" type="ORF">WJX81_005992</name>
</gene>
<evidence type="ECO:0000313" key="2">
    <source>
        <dbReference type="EMBL" id="KAK9836162.1"/>
    </source>
</evidence>
<proteinExistence type="predicted"/>
<name>A0AAW1RS63_9CHLO</name>
<keyword evidence="3" id="KW-1185">Reference proteome</keyword>
<dbReference type="AlphaFoldDB" id="A0AAW1RS63"/>
<reference evidence="2 3" key="1">
    <citation type="journal article" date="2024" name="Nat. Commun.">
        <title>Phylogenomics reveals the evolutionary origins of lichenization in chlorophyte algae.</title>
        <authorList>
            <person name="Puginier C."/>
            <person name="Libourel C."/>
            <person name="Otte J."/>
            <person name="Skaloud P."/>
            <person name="Haon M."/>
            <person name="Grisel S."/>
            <person name="Petersen M."/>
            <person name="Berrin J.G."/>
            <person name="Delaux P.M."/>
            <person name="Dal Grande F."/>
            <person name="Keller J."/>
        </authorList>
    </citation>
    <scope>NUCLEOTIDE SEQUENCE [LARGE SCALE GENOMIC DNA]</scope>
    <source>
        <strain evidence="2 3">SAG 245.80</strain>
    </source>
</reference>
<organism evidence="2 3">
    <name type="scientific">Elliptochloris bilobata</name>
    <dbReference type="NCBI Taxonomy" id="381761"/>
    <lineage>
        <taxon>Eukaryota</taxon>
        <taxon>Viridiplantae</taxon>
        <taxon>Chlorophyta</taxon>
        <taxon>core chlorophytes</taxon>
        <taxon>Trebouxiophyceae</taxon>
        <taxon>Trebouxiophyceae incertae sedis</taxon>
        <taxon>Elliptochloris clade</taxon>
        <taxon>Elliptochloris</taxon>
    </lineage>
</organism>
<protein>
    <submittedName>
        <fullName evidence="2">Uncharacterized protein</fullName>
    </submittedName>
</protein>
<evidence type="ECO:0000256" key="1">
    <source>
        <dbReference type="SAM" id="MobiDB-lite"/>
    </source>
</evidence>
<comment type="caution">
    <text evidence="2">The sequence shown here is derived from an EMBL/GenBank/DDBJ whole genome shotgun (WGS) entry which is preliminary data.</text>
</comment>
<sequence>MLASIRRCAASSALGSQLRVRAFAAPAGGIREKVEAEAKGRDASEVPHKPWEWKDSQKGVLVVLAAGVASYLTIKWWMKGKEAQKPELSTKASGDPITGTQKG</sequence>
<feature type="region of interest" description="Disordered" evidence="1">
    <location>
        <begin position="82"/>
        <end position="103"/>
    </location>
</feature>
<accession>A0AAW1RS63</accession>